<name>A0ABV0MQ05_9TELE</name>
<reference evidence="1 2" key="1">
    <citation type="submission" date="2021-06" db="EMBL/GenBank/DDBJ databases">
        <authorList>
            <person name="Palmer J.M."/>
        </authorList>
    </citation>
    <scope>NUCLEOTIDE SEQUENCE [LARGE SCALE GENOMIC DNA]</scope>
    <source>
        <strain evidence="1 2">GA_2019</strain>
        <tissue evidence="1">Muscle</tissue>
    </source>
</reference>
<dbReference type="EMBL" id="JAHRIO010009671">
    <property type="protein sequence ID" value="MEQ2160513.1"/>
    <property type="molecule type" value="Genomic_DNA"/>
</dbReference>
<sequence length="123" mass="13580">MGGVRETEKKRPPPPRAGKKKVILVAKGLSLPVIRHGQQEKSLVLHMAAMLEICRSPQHQPLFLNCLSVSVSACVSHHVADLNLSRRVSYKDNINDEIFLRTPVWMSQTGSSCHRSVGSVAVM</sequence>
<gene>
    <name evidence="1" type="ORF">GOODEAATRI_034635</name>
</gene>
<protein>
    <submittedName>
        <fullName evidence="1">Uncharacterized protein</fullName>
    </submittedName>
</protein>
<accession>A0ABV0MQ05</accession>
<organism evidence="1 2">
    <name type="scientific">Goodea atripinnis</name>
    <dbReference type="NCBI Taxonomy" id="208336"/>
    <lineage>
        <taxon>Eukaryota</taxon>
        <taxon>Metazoa</taxon>
        <taxon>Chordata</taxon>
        <taxon>Craniata</taxon>
        <taxon>Vertebrata</taxon>
        <taxon>Euteleostomi</taxon>
        <taxon>Actinopterygii</taxon>
        <taxon>Neopterygii</taxon>
        <taxon>Teleostei</taxon>
        <taxon>Neoteleostei</taxon>
        <taxon>Acanthomorphata</taxon>
        <taxon>Ovalentaria</taxon>
        <taxon>Atherinomorphae</taxon>
        <taxon>Cyprinodontiformes</taxon>
        <taxon>Goodeidae</taxon>
        <taxon>Goodea</taxon>
    </lineage>
</organism>
<proteinExistence type="predicted"/>
<keyword evidence="2" id="KW-1185">Reference proteome</keyword>
<comment type="caution">
    <text evidence="1">The sequence shown here is derived from an EMBL/GenBank/DDBJ whole genome shotgun (WGS) entry which is preliminary data.</text>
</comment>
<evidence type="ECO:0000313" key="1">
    <source>
        <dbReference type="EMBL" id="MEQ2160513.1"/>
    </source>
</evidence>
<evidence type="ECO:0000313" key="2">
    <source>
        <dbReference type="Proteomes" id="UP001476798"/>
    </source>
</evidence>
<dbReference type="Proteomes" id="UP001476798">
    <property type="component" value="Unassembled WGS sequence"/>
</dbReference>